<evidence type="ECO:0000313" key="1">
    <source>
        <dbReference type="EMBL" id="CDX53622.1"/>
    </source>
</evidence>
<evidence type="ECO:0000313" key="2">
    <source>
        <dbReference type="Proteomes" id="UP000046122"/>
    </source>
</evidence>
<organism evidence="1 2">
    <name type="scientific">Mesorhizobium plurifarium</name>
    <dbReference type="NCBI Taxonomy" id="69974"/>
    <lineage>
        <taxon>Bacteria</taxon>
        <taxon>Pseudomonadati</taxon>
        <taxon>Pseudomonadota</taxon>
        <taxon>Alphaproteobacteria</taxon>
        <taxon>Hyphomicrobiales</taxon>
        <taxon>Phyllobacteriaceae</taxon>
        <taxon>Mesorhizobium</taxon>
    </lineage>
</organism>
<dbReference type="Pfam" id="PF20132">
    <property type="entry name" value="DUF6522"/>
    <property type="match status" value="1"/>
</dbReference>
<sequence length="89" mass="9958">MSAGDIFVDAALLGPLLGLEPAEIPSLLRNRTITSFCERGTDADEGRYRLTFFHGNRRARLIVDAAGLILRRTTINFGEHALPRHLRRT</sequence>
<dbReference type="EMBL" id="CCNE01000010">
    <property type="protein sequence ID" value="CDX53622.1"/>
    <property type="molecule type" value="Genomic_DNA"/>
</dbReference>
<name>A0A090G6V0_MESPL</name>
<proteinExistence type="predicted"/>
<gene>
    <name evidence="1" type="ORF">MPL3365_180227</name>
</gene>
<dbReference type="InterPro" id="IPR045389">
    <property type="entry name" value="DUF6522"/>
</dbReference>
<reference evidence="1 2" key="1">
    <citation type="submission" date="2014-08" db="EMBL/GenBank/DDBJ databases">
        <authorList>
            <person name="Moulin Lionel"/>
        </authorList>
    </citation>
    <scope>NUCLEOTIDE SEQUENCE [LARGE SCALE GENOMIC DNA]</scope>
</reference>
<dbReference type="AlphaFoldDB" id="A0A090G6V0"/>
<accession>A0A090G6V0</accession>
<dbReference type="Proteomes" id="UP000046122">
    <property type="component" value="Unassembled WGS sequence"/>
</dbReference>
<protein>
    <submittedName>
        <fullName evidence="1">Uncharacterized protein</fullName>
    </submittedName>
</protein>